<evidence type="ECO:0000256" key="2">
    <source>
        <dbReference type="ARBA" id="ARBA00022692"/>
    </source>
</evidence>
<dbReference type="InterPro" id="IPR051533">
    <property type="entry name" value="WaaL-like"/>
</dbReference>
<accession>A0A2U0I209</accession>
<feature type="transmembrane region" description="Helical" evidence="5">
    <location>
        <begin position="367"/>
        <end position="386"/>
    </location>
</feature>
<proteinExistence type="predicted"/>
<evidence type="ECO:0000313" key="7">
    <source>
        <dbReference type="EMBL" id="PVW15137.1"/>
    </source>
</evidence>
<feature type="transmembrane region" description="Helical" evidence="5">
    <location>
        <begin position="335"/>
        <end position="361"/>
    </location>
</feature>
<organism evidence="7 8">
    <name type="scientific">Marixanthomonas spongiae</name>
    <dbReference type="NCBI Taxonomy" id="2174845"/>
    <lineage>
        <taxon>Bacteria</taxon>
        <taxon>Pseudomonadati</taxon>
        <taxon>Bacteroidota</taxon>
        <taxon>Flavobacteriia</taxon>
        <taxon>Flavobacteriales</taxon>
        <taxon>Flavobacteriaceae</taxon>
        <taxon>Marixanthomonas</taxon>
    </lineage>
</organism>
<evidence type="ECO:0000256" key="4">
    <source>
        <dbReference type="ARBA" id="ARBA00023136"/>
    </source>
</evidence>
<reference evidence="7 8" key="1">
    <citation type="submission" date="2018-04" db="EMBL/GenBank/DDBJ databases">
        <title>Marixanthomonas spongiae HN-E44 sp. nov., isolated from a marine sponge.</title>
        <authorList>
            <person name="Luo L."/>
            <person name="Zhuang L."/>
        </authorList>
    </citation>
    <scope>NUCLEOTIDE SEQUENCE [LARGE SCALE GENOMIC DNA]</scope>
    <source>
        <strain evidence="7 8">HN-E44</strain>
    </source>
</reference>
<name>A0A2U0I209_9FLAO</name>
<evidence type="ECO:0000256" key="5">
    <source>
        <dbReference type="SAM" id="Phobius"/>
    </source>
</evidence>
<comment type="subcellular location">
    <subcellularLocation>
        <location evidence="1">Membrane</location>
        <topology evidence="1">Multi-pass membrane protein</topology>
    </subcellularLocation>
</comment>
<dbReference type="PANTHER" id="PTHR37422:SF17">
    <property type="entry name" value="O-ANTIGEN LIGASE"/>
    <property type="match status" value="1"/>
</dbReference>
<feature type="transmembrane region" description="Helical" evidence="5">
    <location>
        <begin position="192"/>
        <end position="223"/>
    </location>
</feature>
<dbReference type="Pfam" id="PF04932">
    <property type="entry name" value="Wzy_C"/>
    <property type="match status" value="1"/>
</dbReference>
<dbReference type="InterPro" id="IPR007016">
    <property type="entry name" value="O-antigen_ligase-rel_domated"/>
</dbReference>
<feature type="transmembrane region" description="Helical" evidence="5">
    <location>
        <begin position="12"/>
        <end position="43"/>
    </location>
</feature>
<gene>
    <name evidence="7" type="ORF">DDV96_06935</name>
</gene>
<keyword evidence="2 5" id="KW-0812">Transmembrane</keyword>
<evidence type="ECO:0000259" key="6">
    <source>
        <dbReference type="Pfam" id="PF04932"/>
    </source>
</evidence>
<dbReference type="AlphaFoldDB" id="A0A2U0I209"/>
<feature type="transmembrane region" description="Helical" evidence="5">
    <location>
        <begin position="161"/>
        <end position="180"/>
    </location>
</feature>
<sequence length="409" mass="47231">MRWNSNLIDRLHYVSFGIVLATIPLPMILNNIAIFIFIFFSLLNIKRVKLIKKTTWLFFPVLFVLSVGSLLYSCDLANGLKGLEKTLSFILFFLFVPTLHINRSQIKKLLNVFAYVCLLALLYCLLMATYNVWSTGSLYIFNPENLVNENFFLYHRFSKPLNLHAVYFGMYLVFSSSIFLNKFKNCEKKGKIYIGILLAFLAVGIYLLQSFSVLVAYFIVLLVFFLFTYKDKLNYIRLGLLALAILLPATLFLNKAKVFKGHVFEYTIEDDIHSTNWNSLNIRLAKWEAALAVVKENNVIFGSGMGCTQNRLNEMYKKKNFTIGYQKKFNTHNEYINYLVELGVLGVLCYLFFLDSGLYISFERNDFLLFTILALIAICGITENILGVNKGIVFFTSLYYLVLLKNEKE</sequence>
<keyword evidence="4 5" id="KW-0472">Membrane</keyword>
<keyword evidence="3 5" id="KW-1133">Transmembrane helix</keyword>
<dbReference type="OrthoDB" id="1093278at2"/>
<evidence type="ECO:0000256" key="1">
    <source>
        <dbReference type="ARBA" id="ARBA00004141"/>
    </source>
</evidence>
<dbReference type="EMBL" id="QEHR01000004">
    <property type="protein sequence ID" value="PVW15137.1"/>
    <property type="molecule type" value="Genomic_DNA"/>
</dbReference>
<evidence type="ECO:0000313" key="8">
    <source>
        <dbReference type="Proteomes" id="UP000245962"/>
    </source>
</evidence>
<feature type="domain" description="O-antigen ligase-related" evidence="6">
    <location>
        <begin position="197"/>
        <end position="351"/>
    </location>
</feature>
<dbReference type="PANTHER" id="PTHR37422">
    <property type="entry name" value="TEICHURONIC ACID BIOSYNTHESIS PROTEIN TUAE"/>
    <property type="match status" value="1"/>
</dbReference>
<dbReference type="GO" id="GO:0016020">
    <property type="term" value="C:membrane"/>
    <property type="evidence" value="ECO:0007669"/>
    <property type="project" value="UniProtKB-SubCell"/>
</dbReference>
<protein>
    <recommendedName>
        <fullName evidence="6">O-antigen ligase-related domain-containing protein</fullName>
    </recommendedName>
</protein>
<dbReference type="Proteomes" id="UP000245962">
    <property type="component" value="Unassembled WGS sequence"/>
</dbReference>
<feature type="transmembrane region" description="Helical" evidence="5">
    <location>
        <begin position="55"/>
        <end position="73"/>
    </location>
</feature>
<evidence type="ECO:0000256" key="3">
    <source>
        <dbReference type="ARBA" id="ARBA00022989"/>
    </source>
</evidence>
<comment type="caution">
    <text evidence="7">The sequence shown here is derived from an EMBL/GenBank/DDBJ whole genome shotgun (WGS) entry which is preliminary data.</text>
</comment>
<feature type="transmembrane region" description="Helical" evidence="5">
    <location>
        <begin position="235"/>
        <end position="253"/>
    </location>
</feature>
<feature type="transmembrane region" description="Helical" evidence="5">
    <location>
        <begin position="113"/>
        <end position="141"/>
    </location>
</feature>
<feature type="transmembrane region" description="Helical" evidence="5">
    <location>
        <begin position="85"/>
        <end position="101"/>
    </location>
</feature>
<keyword evidence="8" id="KW-1185">Reference proteome</keyword>